<sequence length="91" mass="9881">MTRKSRAIEEVAFVADLTKVKTTSQIVVMRLKATTGAGSMQQVASDHVASACSFGHTVARPTDQNGVDVTIEAEKSQELDALQQRLWTAFD</sequence>
<dbReference type="EMBL" id="LWBS01000471">
    <property type="protein sequence ID" value="OAP87976.1"/>
    <property type="molecule type" value="Genomic_DNA"/>
</dbReference>
<proteinExistence type="predicted"/>
<reference evidence="1" key="1">
    <citation type="submission" date="2016-04" db="EMBL/GenBank/DDBJ databases">
        <title>Fast-growing isolate from the root nodules of Vavilovia formosa.</title>
        <authorList>
            <person name="Kimeklis A."/>
            <person name="Safronova V."/>
            <person name="Belimov A."/>
            <person name="Andronov E."/>
        </authorList>
    </citation>
    <scope>NUCLEOTIDE SEQUENCE [LARGE SCALE GENOMIC DNA]</scope>
    <source>
        <strain evidence="1">Vaf-46</strain>
    </source>
</reference>
<name>A0A179B8H5_RHILE</name>
<gene>
    <name evidence="1" type="ORF">A4U53_36180</name>
</gene>
<evidence type="ECO:0000313" key="1">
    <source>
        <dbReference type="EMBL" id="OAP87976.1"/>
    </source>
</evidence>
<accession>A0A179B8H5</accession>
<dbReference type="AlphaFoldDB" id="A0A179B8H5"/>
<comment type="caution">
    <text evidence="1">The sequence shown here is derived from an EMBL/GenBank/DDBJ whole genome shotgun (WGS) entry which is preliminary data.</text>
</comment>
<organism evidence="1">
    <name type="scientific">Rhizobium leguminosarum</name>
    <dbReference type="NCBI Taxonomy" id="384"/>
    <lineage>
        <taxon>Bacteria</taxon>
        <taxon>Pseudomonadati</taxon>
        <taxon>Pseudomonadota</taxon>
        <taxon>Alphaproteobacteria</taxon>
        <taxon>Hyphomicrobiales</taxon>
        <taxon>Rhizobiaceae</taxon>
        <taxon>Rhizobium/Agrobacterium group</taxon>
        <taxon>Rhizobium</taxon>
    </lineage>
</organism>
<protein>
    <submittedName>
        <fullName evidence="1">Uncharacterized protein</fullName>
    </submittedName>
</protein>